<accession>A0A2P4XGF9</accession>
<dbReference type="InterPro" id="IPR029063">
    <property type="entry name" value="SAM-dependent_MTases_sf"/>
</dbReference>
<gene>
    <name evidence="3" type="ORF">PHPALM_19826</name>
</gene>
<comment type="caution">
    <text evidence="3">The sequence shown here is derived from an EMBL/GenBank/DDBJ whole genome shotgun (WGS) entry which is preliminary data.</text>
</comment>
<dbReference type="GO" id="GO:0031151">
    <property type="term" value="F:histone H3K79 methyltransferase activity"/>
    <property type="evidence" value="ECO:0007669"/>
    <property type="project" value="InterPro"/>
</dbReference>
<feature type="region of interest" description="Disordered" evidence="1">
    <location>
        <begin position="28"/>
        <end position="49"/>
    </location>
</feature>
<dbReference type="Pfam" id="PF08123">
    <property type="entry name" value="DOT1"/>
    <property type="match status" value="1"/>
</dbReference>
<feature type="domain" description="DOT1" evidence="2">
    <location>
        <begin position="79"/>
        <end position="150"/>
    </location>
</feature>
<evidence type="ECO:0000313" key="3">
    <source>
        <dbReference type="EMBL" id="POM64614.1"/>
    </source>
</evidence>
<proteinExistence type="predicted"/>
<dbReference type="InterPro" id="IPR025789">
    <property type="entry name" value="DOT1_dom"/>
</dbReference>
<evidence type="ECO:0000256" key="1">
    <source>
        <dbReference type="SAM" id="MobiDB-lite"/>
    </source>
</evidence>
<name>A0A2P4XGF9_9STRA</name>
<dbReference type="Gene3D" id="3.40.50.150">
    <property type="entry name" value="Vaccinia Virus protein VP39"/>
    <property type="match status" value="1"/>
</dbReference>
<organism evidence="3 4">
    <name type="scientific">Phytophthora palmivora</name>
    <dbReference type="NCBI Taxonomy" id="4796"/>
    <lineage>
        <taxon>Eukaryota</taxon>
        <taxon>Sar</taxon>
        <taxon>Stramenopiles</taxon>
        <taxon>Oomycota</taxon>
        <taxon>Peronosporomycetes</taxon>
        <taxon>Peronosporales</taxon>
        <taxon>Peronosporaceae</taxon>
        <taxon>Phytophthora</taxon>
    </lineage>
</organism>
<evidence type="ECO:0000259" key="2">
    <source>
        <dbReference type="Pfam" id="PF08123"/>
    </source>
</evidence>
<dbReference type="OrthoDB" id="128113at2759"/>
<dbReference type="EMBL" id="NCKW01011070">
    <property type="protein sequence ID" value="POM64614.1"/>
    <property type="molecule type" value="Genomic_DNA"/>
</dbReference>
<protein>
    <recommendedName>
        <fullName evidence="2">DOT1 domain-containing protein</fullName>
    </recommendedName>
</protein>
<sequence length="190" mass="20751">MAKYRTTHEEHWTHLQGASAAIAITDRSPSLTPSSAEQVDEHSPPMAPSSFEQATIAIFEDIPREVVEKDQNTPHRNSGEVMPNGVTTLLSDLGPIDGRDMILGTGSGVGNIVTQVVLGTSVYKALGIDLHSDMNQLGMDMMRKLLSLASSMSEHSFSVMMSLNYSFRTLPHSLMPRLSTGTKYSLIHRP</sequence>
<dbReference type="Proteomes" id="UP000237271">
    <property type="component" value="Unassembled WGS sequence"/>
</dbReference>
<reference evidence="3 4" key="1">
    <citation type="journal article" date="2017" name="Genome Biol. Evol.">
        <title>Phytophthora megakarya and P. palmivora, closely related causal agents of cacao black pod rot, underwent increases in genome sizes and gene numbers by different mechanisms.</title>
        <authorList>
            <person name="Ali S.S."/>
            <person name="Shao J."/>
            <person name="Lary D.J."/>
            <person name="Kronmiller B."/>
            <person name="Shen D."/>
            <person name="Strem M.D."/>
            <person name="Amoako-Attah I."/>
            <person name="Akrofi A.Y."/>
            <person name="Begoude B.A."/>
            <person name="Ten Hoopen G.M."/>
            <person name="Coulibaly K."/>
            <person name="Kebe B.I."/>
            <person name="Melnick R.L."/>
            <person name="Guiltinan M.J."/>
            <person name="Tyler B.M."/>
            <person name="Meinhardt L.W."/>
            <person name="Bailey B.A."/>
        </authorList>
    </citation>
    <scope>NUCLEOTIDE SEQUENCE [LARGE SCALE GENOMIC DNA]</scope>
    <source>
        <strain evidence="4">sbr112.9</strain>
    </source>
</reference>
<evidence type="ECO:0000313" key="4">
    <source>
        <dbReference type="Proteomes" id="UP000237271"/>
    </source>
</evidence>
<feature type="compositionally biased region" description="Polar residues" evidence="1">
    <location>
        <begin position="28"/>
        <end position="37"/>
    </location>
</feature>
<dbReference type="AlphaFoldDB" id="A0A2P4XGF9"/>
<keyword evidence="4" id="KW-1185">Reference proteome</keyword>